<evidence type="ECO:0000313" key="2">
    <source>
        <dbReference type="EMBL" id="GGJ61273.1"/>
    </source>
</evidence>
<accession>A0ABQ2DM13</accession>
<evidence type="ECO:0000256" key="1">
    <source>
        <dbReference type="SAM" id="MobiDB-lite"/>
    </source>
</evidence>
<dbReference type="InterPro" id="IPR025555">
    <property type="entry name" value="YppG"/>
</dbReference>
<proteinExistence type="predicted"/>
<evidence type="ECO:0008006" key="4">
    <source>
        <dbReference type="Google" id="ProtNLM"/>
    </source>
</evidence>
<keyword evidence="3" id="KW-1185">Reference proteome</keyword>
<sequence>MRMFPNRPRRPMRPETPRRQPAWIGRPPQPRQKPSTTENIISQFRDQDGQFDFNKMTEVASQMGKLYGQVSPFITTFFKK</sequence>
<dbReference type="EMBL" id="BMPN01000003">
    <property type="protein sequence ID" value="GGJ61273.1"/>
    <property type="molecule type" value="Genomic_DNA"/>
</dbReference>
<dbReference type="Proteomes" id="UP000634435">
    <property type="component" value="Unassembled WGS sequence"/>
</dbReference>
<name>A0ABQ2DM13_9BACI</name>
<organism evidence="2 3">
    <name type="scientific">Virgibacillus kapii</name>
    <dbReference type="NCBI Taxonomy" id="1638645"/>
    <lineage>
        <taxon>Bacteria</taxon>
        <taxon>Bacillati</taxon>
        <taxon>Bacillota</taxon>
        <taxon>Bacilli</taxon>
        <taxon>Bacillales</taxon>
        <taxon>Bacillaceae</taxon>
        <taxon>Virgibacillus</taxon>
    </lineage>
</organism>
<feature type="region of interest" description="Disordered" evidence="1">
    <location>
        <begin position="1"/>
        <end position="36"/>
    </location>
</feature>
<comment type="caution">
    <text evidence="2">The sequence shown here is derived from an EMBL/GenBank/DDBJ whole genome shotgun (WGS) entry which is preliminary data.</text>
</comment>
<reference evidence="3" key="1">
    <citation type="journal article" date="2019" name="Int. J. Syst. Evol. Microbiol.">
        <title>The Global Catalogue of Microorganisms (GCM) 10K type strain sequencing project: providing services to taxonomists for standard genome sequencing and annotation.</title>
        <authorList>
            <consortium name="The Broad Institute Genomics Platform"/>
            <consortium name="The Broad Institute Genome Sequencing Center for Infectious Disease"/>
            <person name="Wu L."/>
            <person name="Ma J."/>
        </authorList>
    </citation>
    <scope>NUCLEOTIDE SEQUENCE [LARGE SCALE GENOMIC DNA]</scope>
    <source>
        <strain evidence="3">JCM 30071</strain>
    </source>
</reference>
<protein>
    <recommendedName>
        <fullName evidence="4">YppG-like protein</fullName>
    </recommendedName>
</protein>
<dbReference type="Pfam" id="PF14179">
    <property type="entry name" value="YppG"/>
    <property type="match status" value="1"/>
</dbReference>
<evidence type="ECO:0000313" key="3">
    <source>
        <dbReference type="Proteomes" id="UP000634435"/>
    </source>
</evidence>
<gene>
    <name evidence="2" type="ORF">GCM10007111_24340</name>
</gene>